<proteinExistence type="predicted"/>
<reference evidence="1 2" key="1">
    <citation type="submission" date="2023-02" db="EMBL/GenBank/DDBJ databases">
        <title>LHISI_Scaffold_Assembly.</title>
        <authorList>
            <person name="Stuart O.P."/>
            <person name="Cleave R."/>
            <person name="Magrath M.J.L."/>
            <person name="Mikheyev A.S."/>
        </authorList>
    </citation>
    <scope>NUCLEOTIDE SEQUENCE [LARGE SCALE GENOMIC DNA]</scope>
    <source>
        <strain evidence="1">Daus_M_001</strain>
        <tissue evidence="1">Leg muscle</tissue>
    </source>
</reference>
<dbReference type="PANTHER" id="PTHR45749">
    <property type="match status" value="1"/>
</dbReference>
<comment type="caution">
    <text evidence="1">The sequence shown here is derived from an EMBL/GenBank/DDBJ whole genome shotgun (WGS) entry which is preliminary data.</text>
</comment>
<keyword evidence="2" id="KW-1185">Reference proteome</keyword>
<gene>
    <name evidence="1" type="ORF">PR048_002201</name>
</gene>
<evidence type="ECO:0000313" key="1">
    <source>
        <dbReference type="EMBL" id="KAJ8896855.1"/>
    </source>
</evidence>
<dbReference type="Proteomes" id="UP001159363">
    <property type="component" value="Chromosome 1"/>
</dbReference>
<dbReference type="EMBL" id="JARBHB010000001">
    <property type="protein sequence ID" value="KAJ8896855.1"/>
    <property type="molecule type" value="Genomic_DNA"/>
</dbReference>
<evidence type="ECO:0000313" key="2">
    <source>
        <dbReference type="Proteomes" id="UP001159363"/>
    </source>
</evidence>
<accession>A0ABQ9IJH7</accession>
<sequence>MGEQITKIADEKREAKIFALIAYETQDMIRLQQVVVVHEPFVRFYDSEKADGESLANLLKNVLTSLSLDERNMQAQCYEEHRTCESHTKELPQEFTKKTLFLCTFIQTSCHISKYLQTLKSFQWCTLKSLCDTRWSCCVEAVHSLLDNFESTLTALSEIAATDHTCSGEASALLNCMEKLNFLFHLLFLRRVLSQSDILSKVLQSGNESYETVKCVANSTMNILLSFRTDAFFTQLFNHCTEVAEDYGFQPAQLPRIGRIPQNIWWNFIKLQYFSLFLTFLCKKYEIGWNLDVLNHLSTLLSKNKVDSSSVDVVCDYYNVDKECLMAELECFYKTESIKYKCIEERVVA</sequence>
<name>A0ABQ9IJH7_9NEOP</name>
<feature type="non-terminal residue" evidence="1">
    <location>
        <position position="349"/>
    </location>
</feature>
<organism evidence="1 2">
    <name type="scientific">Dryococelus australis</name>
    <dbReference type="NCBI Taxonomy" id="614101"/>
    <lineage>
        <taxon>Eukaryota</taxon>
        <taxon>Metazoa</taxon>
        <taxon>Ecdysozoa</taxon>
        <taxon>Arthropoda</taxon>
        <taxon>Hexapoda</taxon>
        <taxon>Insecta</taxon>
        <taxon>Pterygota</taxon>
        <taxon>Neoptera</taxon>
        <taxon>Polyneoptera</taxon>
        <taxon>Phasmatodea</taxon>
        <taxon>Verophasmatodea</taxon>
        <taxon>Anareolatae</taxon>
        <taxon>Phasmatidae</taxon>
        <taxon>Eurycanthinae</taxon>
        <taxon>Dryococelus</taxon>
    </lineage>
</organism>
<dbReference type="PANTHER" id="PTHR45749:SF37">
    <property type="entry name" value="OS05G0311600 PROTEIN"/>
    <property type="match status" value="1"/>
</dbReference>
<protein>
    <submittedName>
        <fullName evidence="1">Uncharacterized protein</fullName>
    </submittedName>
</protein>